<organism evidence="1 2">
    <name type="scientific">Arcanobacterium canis</name>
    <dbReference type="NCBI Taxonomy" id="999183"/>
    <lineage>
        <taxon>Bacteria</taxon>
        <taxon>Bacillati</taxon>
        <taxon>Actinomycetota</taxon>
        <taxon>Actinomycetes</taxon>
        <taxon>Actinomycetales</taxon>
        <taxon>Actinomycetaceae</taxon>
        <taxon>Arcanobacterium</taxon>
    </lineage>
</organism>
<evidence type="ECO:0000313" key="2">
    <source>
        <dbReference type="Proteomes" id="UP001215216"/>
    </source>
</evidence>
<evidence type="ECO:0000313" key="1">
    <source>
        <dbReference type="EMBL" id="WFM83470.1"/>
    </source>
</evidence>
<dbReference type="Pfam" id="PF09344">
    <property type="entry name" value="Cas_CT1975"/>
    <property type="match status" value="1"/>
</dbReference>
<keyword evidence="2" id="KW-1185">Reference proteome</keyword>
<name>A0ABY8FY68_9ACTO</name>
<sequence length="379" mass="41209">MTLVIDIHALQTVPPSLINRDDTGAPKSAIFGGVPRQRVSSQSWKRAIRHYFESEIGQEAVGLRSRNLPEVIAKKVMELSPEFDVERAVGGVRNLFKAPGKQGIKLDEPKVSKDNEESEQKSPYPTTAALLFLSPHQIERAAQAIVDADGGKIAKAEAVEILDTEHSIDMAMFGRMLADVPAFNVDASVQVAHAIGVHESEPEFDYFTAVDDVLEDAEEAGAGMIGTTQMMSSTLYRFATINVEGLAVNLGNADMARDAAVLFIKAFIESMPTGKQNTFANNTLPEFVYVAVRNTRSISLVNAFEDPVEREDSTRRQAAVEALAQEARDIEEVYGMKPLAAYVLATSGLDEAFSGLAENVTFPEMSQKVSEVLASAKVE</sequence>
<dbReference type="InterPro" id="IPR010148">
    <property type="entry name" value="CRISPR-assoc_prot_CT1975"/>
</dbReference>
<protein>
    <submittedName>
        <fullName evidence="1">Type I-E CRISPR-associated protein Cas7/Cse4/CasC</fullName>
    </submittedName>
</protein>
<dbReference type="RefSeq" id="WP_278012865.1">
    <property type="nucleotide sequence ID" value="NZ_CP121208.1"/>
</dbReference>
<dbReference type="EMBL" id="CP121208">
    <property type="protein sequence ID" value="WFM83470.1"/>
    <property type="molecule type" value="Genomic_DNA"/>
</dbReference>
<gene>
    <name evidence="1" type="primary">cas7e</name>
    <name evidence="1" type="ORF">P7079_00370</name>
</gene>
<dbReference type="NCBIfam" id="TIGR01869">
    <property type="entry name" value="casC_Cse4"/>
    <property type="match status" value="1"/>
</dbReference>
<accession>A0ABY8FY68</accession>
<proteinExistence type="predicted"/>
<dbReference type="Proteomes" id="UP001215216">
    <property type="component" value="Chromosome"/>
</dbReference>
<reference evidence="1 2" key="1">
    <citation type="submission" date="2023-03" db="EMBL/GenBank/DDBJ databases">
        <title>Complete genome of Arcanobacterium canis strain DSM 25104 isolated in 2010 from a canine otitis externa in Germany.</title>
        <authorList>
            <person name="Borowiak M."/>
            <person name="Kreitlow A."/>
            <person name="Malorny B."/>
            <person name="Laemmler C."/>
            <person name="Prenger-Berninghoff E."/>
            <person name="Ploetz M."/>
            <person name="Abdulmawjood A."/>
        </authorList>
    </citation>
    <scope>NUCLEOTIDE SEQUENCE [LARGE SCALE GENOMIC DNA]</scope>
    <source>
        <strain evidence="1 2">DSM 25104</strain>
    </source>
</reference>